<keyword evidence="3" id="KW-0378">Hydrolase</keyword>
<feature type="active site" evidence="7">
    <location>
        <position position="108"/>
    </location>
</feature>
<evidence type="ECO:0000256" key="6">
    <source>
        <dbReference type="ARBA" id="ARBA00023316"/>
    </source>
</evidence>
<sequence>MLKPKLLVVLMLYCGSLSAMQLSAQNAIVVDERNGQVLLEKNADVVVPIASLTKLMTAMVLLDSKANMDEKISIEEEDKDQLKHSRSHVPIGSSLTRREALQLALMSSDNRAAAALSRTYPGGQGAFMVAVKSKLIALGMSHTFIREATGLSPENTSTAADLVKMAQAASRYPEIADITTDSEDSVTLKNGLSREFHNTNRLIGRKGWDILLSKTGFTNEAGACLIMRVKLAGKKATMILLNARAGSARWTDALNIGKLLGYKEEIKAKISRRHRRHR</sequence>
<evidence type="ECO:0000256" key="2">
    <source>
        <dbReference type="ARBA" id="ARBA00022729"/>
    </source>
</evidence>
<feature type="active site" description="Proton acceptor" evidence="7">
    <location>
        <position position="54"/>
    </location>
</feature>
<keyword evidence="12" id="KW-0645">Protease</keyword>
<evidence type="ECO:0000256" key="7">
    <source>
        <dbReference type="PIRSR" id="PIRSR618044-1"/>
    </source>
</evidence>
<keyword evidence="12" id="KW-0121">Carboxypeptidase</keyword>
<keyword evidence="2 10" id="KW-0732">Signal</keyword>
<evidence type="ECO:0000256" key="3">
    <source>
        <dbReference type="ARBA" id="ARBA00022801"/>
    </source>
</evidence>
<gene>
    <name evidence="12" type="ORF">DFR42_104320</name>
</gene>
<dbReference type="OrthoDB" id="5688590at2"/>
<evidence type="ECO:0000256" key="5">
    <source>
        <dbReference type="ARBA" id="ARBA00022984"/>
    </source>
</evidence>
<evidence type="ECO:0000256" key="9">
    <source>
        <dbReference type="RuleBase" id="RU004016"/>
    </source>
</evidence>
<evidence type="ECO:0000256" key="4">
    <source>
        <dbReference type="ARBA" id="ARBA00022960"/>
    </source>
</evidence>
<comment type="caution">
    <text evidence="12">The sequence shown here is derived from an EMBL/GenBank/DDBJ whole genome shotgun (WGS) entry which is preliminary data.</text>
</comment>
<dbReference type="Pfam" id="PF00768">
    <property type="entry name" value="Peptidase_S11"/>
    <property type="match status" value="1"/>
</dbReference>
<dbReference type="InterPro" id="IPR018044">
    <property type="entry name" value="Peptidase_S11"/>
</dbReference>
<keyword evidence="4" id="KW-0133">Cell shape</keyword>
<keyword evidence="5" id="KW-0573">Peptidoglycan synthesis</keyword>
<dbReference type="GO" id="GO:0009252">
    <property type="term" value="P:peptidoglycan biosynthetic process"/>
    <property type="evidence" value="ECO:0007669"/>
    <property type="project" value="UniProtKB-KW"/>
</dbReference>
<evidence type="ECO:0000259" key="11">
    <source>
        <dbReference type="Pfam" id="PF00768"/>
    </source>
</evidence>
<reference evidence="12 13" key="1">
    <citation type="submission" date="2018-05" db="EMBL/GenBank/DDBJ databases">
        <title>Genomic Encyclopedia of Type Strains, Phase IV (KMG-IV): sequencing the most valuable type-strain genomes for metagenomic binning, comparative biology and taxonomic classification.</title>
        <authorList>
            <person name="Goeker M."/>
        </authorList>
    </citation>
    <scope>NUCLEOTIDE SEQUENCE [LARGE SCALE GENOMIC DNA]</scope>
    <source>
        <strain evidence="12 13">DSM 19792</strain>
    </source>
</reference>
<comment type="similarity">
    <text evidence="1 9">Belongs to the peptidase S11 family.</text>
</comment>
<evidence type="ECO:0000313" key="13">
    <source>
        <dbReference type="Proteomes" id="UP000247792"/>
    </source>
</evidence>
<dbReference type="Proteomes" id="UP000247792">
    <property type="component" value="Unassembled WGS sequence"/>
</dbReference>
<keyword evidence="13" id="KW-1185">Reference proteome</keyword>
<feature type="domain" description="Peptidase S11 D-alanyl-D-alanine carboxypeptidase A N-terminal" evidence="11">
    <location>
        <begin position="18"/>
        <end position="244"/>
    </location>
</feature>
<evidence type="ECO:0000256" key="1">
    <source>
        <dbReference type="ARBA" id="ARBA00007164"/>
    </source>
</evidence>
<dbReference type="AlphaFoldDB" id="A0A318J631"/>
<dbReference type="SUPFAM" id="SSF56601">
    <property type="entry name" value="beta-lactamase/transpeptidase-like"/>
    <property type="match status" value="1"/>
</dbReference>
<dbReference type="InterPro" id="IPR012338">
    <property type="entry name" value="Beta-lactam/transpept-like"/>
</dbReference>
<dbReference type="RefSeq" id="WP_110255845.1">
    <property type="nucleotide sequence ID" value="NZ_QJKB01000004.1"/>
</dbReference>
<evidence type="ECO:0000256" key="10">
    <source>
        <dbReference type="SAM" id="SignalP"/>
    </source>
</evidence>
<dbReference type="Gene3D" id="3.40.710.10">
    <property type="entry name" value="DD-peptidase/beta-lactamase superfamily"/>
    <property type="match status" value="1"/>
</dbReference>
<evidence type="ECO:0000256" key="8">
    <source>
        <dbReference type="PIRSR" id="PIRSR618044-2"/>
    </source>
</evidence>
<feature type="signal peptide" evidence="10">
    <location>
        <begin position="1"/>
        <end position="19"/>
    </location>
</feature>
<evidence type="ECO:0000313" key="12">
    <source>
        <dbReference type="EMBL" id="PXX43319.1"/>
    </source>
</evidence>
<feature type="binding site" evidence="8">
    <location>
        <position position="214"/>
    </location>
    <ligand>
        <name>substrate</name>
    </ligand>
</feature>
<dbReference type="InterPro" id="IPR001967">
    <property type="entry name" value="Peptidase_S11_N"/>
</dbReference>
<dbReference type="EMBL" id="QJKB01000004">
    <property type="protein sequence ID" value="PXX43319.1"/>
    <property type="molecule type" value="Genomic_DNA"/>
</dbReference>
<keyword evidence="6" id="KW-0961">Cell wall biogenesis/degradation</keyword>
<protein>
    <submittedName>
        <fullName evidence="12">D-alanyl-D-alanine carboxypeptidase/D-alanyl-D-alanine endopeptidase (Penicillin-binding protein 7)</fullName>
    </submittedName>
</protein>
<accession>A0A318J631</accession>
<dbReference type="PANTHER" id="PTHR21581">
    <property type="entry name" value="D-ALANYL-D-ALANINE CARBOXYPEPTIDASE"/>
    <property type="match status" value="1"/>
</dbReference>
<organism evidence="12 13">
    <name type="scientific">Undibacterium pigrum</name>
    <dbReference type="NCBI Taxonomy" id="401470"/>
    <lineage>
        <taxon>Bacteria</taxon>
        <taxon>Pseudomonadati</taxon>
        <taxon>Pseudomonadota</taxon>
        <taxon>Betaproteobacteria</taxon>
        <taxon>Burkholderiales</taxon>
        <taxon>Oxalobacteraceae</taxon>
        <taxon>Undibacterium</taxon>
    </lineage>
</organism>
<dbReference type="PANTHER" id="PTHR21581:SF26">
    <property type="entry name" value="D-ALANYL-D-ALANINE ENDOPEPTIDASE"/>
    <property type="match status" value="1"/>
</dbReference>
<dbReference type="GO" id="GO:0008360">
    <property type="term" value="P:regulation of cell shape"/>
    <property type="evidence" value="ECO:0007669"/>
    <property type="project" value="UniProtKB-KW"/>
</dbReference>
<proteinExistence type="inferred from homology"/>
<dbReference type="GO" id="GO:0006508">
    <property type="term" value="P:proteolysis"/>
    <property type="evidence" value="ECO:0007669"/>
    <property type="project" value="InterPro"/>
</dbReference>
<dbReference type="PRINTS" id="PR00725">
    <property type="entry name" value="DADACBPTASE1"/>
</dbReference>
<dbReference type="GO" id="GO:0071555">
    <property type="term" value="P:cell wall organization"/>
    <property type="evidence" value="ECO:0007669"/>
    <property type="project" value="UniProtKB-KW"/>
</dbReference>
<dbReference type="GO" id="GO:0009002">
    <property type="term" value="F:serine-type D-Ala-D-Ala carboxypeptidase activity"/>
    <property type="evidence" value="ECO:0007669"/>
    <property type="project" value="InterPro"/>
</dbReference>
<feature type="active site" description="Acyl-ester intermediate" evidence="7">
    <location>
        <position position="51"/>
    </location>
</feature>
<feature type="chain" id="PRO_5016456771" evidence="10">
    <location>
        <begin position="20"/>
        <end position="278"/>
    </location>
</feature>
<name>A0A318J631_9BURK</name>